<organism evidence="1 2">
    <name type="scientific">Cellvibrio japonicus (strain Ueda107)</name>
    <name type="common">Pseudomonas fluorescens subsp. cellulosa</name>
    <dbReference type="NCBI Taxonomy" id="498211"/>
    <lineage>
        <taxon>Bacteria</taxon>
        <taxon>Pseudomonadati</taxon>
        <taxon>Pseudomonadota</taxon>
        <taxon>Gammaproteobacteria</taxon>
        <taxon>Cellvibrionales</taxon>
        <taxon>Cellvibrionaceae</taxon>
        <taxon>Cellvibrio</taxon>
    </lineage>
</organism>
<keyword evidence="2" id="KW-1185">Reference proteome</keyword>
<dbReference type="AlphaFoldDB" id="B3PH08"/>
<dbReference type="STRING" id="498211.CJA_3603"/>
<dbReference type="Proteomes" id="UP000001036">
    <property type="component" value="Chromosome"/>
</dbReference>
<name>B3PH08_CELJU</name>
<proteinExistence type="predicted"/>
<dbReference type="RefSeq" id="WP_012489178.1">
    <property type="nucleotide sequence ID" value="NC_010995.1"/>
</dbReference>
<dbReference type="EMBL" id="CP000934">
    <property type="protein sequence ID" value="ACE84864.1"/>
    <property type="molecule type" value="Genomic_DNA"/>
</dbReference>
<dbReference type="OrthoDB" id="8482295at2"/>
<dbReference type="KEGG" id="cja:CJA_3603"/>
<reference evidence="1 2" key="1">
    <citation type="journal article" date="2008" name="J. Bacteriol.">
        <title>Insights into plant cell wall degradation from the genome sequence of the soil bacterium Cellvibrio japonicus.</title>
        <authorList>
            <person name="Deboy R.T."/>
            <person name="Mongodin E.F."/>
            <person name="Fouts D.E."/>
            <person name="Tailford L.E."/>
            <person name="Khouri H."/>
            <person name="Emerson J.B."/>
            <person name="Mohamoud Y."/>
            <person name="Watkins K."/>
            <person name="Henrissat B."/>
            <person name="Gilbert H.J."/>
            <person name="Nelson K.E."/>
        </authorList>
    </citation>
    <scope>NUCLEOTIDE SEQUENCE [LARGE SCALE GENOMIC DNA]</scope>
    <source>
        <strain evidence="1 2">Ueda107</strain>
    </source>
</reference>
<dbReference type="HOGENOM" id="CLU_482092_0_0_6"/>
<evidence type="ECO:0000313" key="2">
    <source>
        <dbReference type="Proteomes" id="UP000001036"/>
    </source>
</evidence>
<sequence length="569" mass="66111">MREPSLDNYLLRPVQFKTCKVEDSTLLWRIDDPQYWNDLKLISPETFLERYSYANNKSPSFVDIKFDKNKVKHLTAEQYGGDGVSKNGGGARCGNIDCFQLKGIGVNPLLGTYDRFGNSNGIYSVHEALREIIYTMLFDYIFPGKVVKILGLINLGESTHADPSFDIRLPLVISVREKCVRPAHFFRAPHFEPRKEDRSRIVSDIARVRYAWMQLSKELPHHQQAINLMYDFLSTSAEMFARAFIHRFAHGAISPSNLSITGKWLDLTNASFINGCQNYQAAKDTIAFSRELDNVFLIANQFLVECEKYCQTSLEYHRGQLYFYYFTRLLNEKLNNLPELFGLDCVNQQIFPHFHERLLTEYTAFLMSSMTLSVGAPGRDFDSSVLDYIVSRFHEASARKGNLYLMLEQYYHDNFPSFKDFESSLIFCFIRSVKRIIYSRIFMSEPVQRTVYDCVAQHHFRKINELVNQYGAISKAMFDKNGEQQKLIVIDAGSTRLMFDKLAGHFEYCSLFCKMRVISLDNFHLAEMNIDDNYDGVVKKIEEDRLLMKTLEDFCFRLSHQKMENTHDV</sequence>
<protein>
    <submittedName>
        <fullName evidence="1">Uncharacterized protein</fullName>
    </submittedName>
</protein>
<evidence type="ECO:0000313" key="1">
    <source>
        <dbReference type="EMBL" id="ACE84864.1"/>
    </source>
</evidence>
<gene>
    <name evidence="1" type="ordered locus">CJA_3603</name>
</gene>
<dbReference type="eggNOG" id="COG0397">
    <property type="taxonomic scope" value="Bacteria"/>
</dbReference>
<accession>B3PH08</accession>